<dbReference type="Pfam" id="PF13201">
    <property type="entry name" value="PCMD"/>
    <property type="match status" value="1"/>
</dbReference>
<gene>
    <name evidence="2" type="ORF">RO706_03405</name>
</gene>
<sequence length="316" mass="35112">MKPRIIFLLLSIVFPFAIYPQDFSPVKFGDMDHWVTRHINESKIIGGNCKTLYEIGPDTIIDGNITYSNMGNSPWGTSNVMAKVAGITKTNTSVFKEKRGNGFCARLETRIESVKVLGIVNITVLASGSIFLGDMEEPITGTKGAERNLNWGVPFTLCPKAIRYDYKTKIIENENRIRLTGFSKKSQITGQDCAMMVLILQKRAENSDGKIKATRIGTVVIKYDKTTPSWVNGATYKILYGDISKHPSYDETIMGLNSNMYARNSRGENVRVEELGWGKPNEIPTHIILQFSSSHGGAFIGSPGNTLWIDNVGLLY</sequence>
<dbReference type="Proteomes" id="UP001269297">
    <property type="component" value="Unassembled WGS sequence"/>
</dbReference>
<dbReference type="EMBL" id="JAVSNG010000001">
    <property type="protein sequence ID" value="MDT4403264.1"/>
    <property type="molecule type" value="Genomic_DNA"/>
</dbReference>
<protein>
    <submittedName>
        <fullName evidence="2">PCMD domain-containing protein</fullName>
    </submittedName>
</protein>
<evidence type="ECO:0000259" key="1">
    <source>
        <dbReference type="Pfam" id="PF13201"/>
    </source>
</evidence>
<dbReference type="InterPro" id="IPR038653">
    <property type="entry name" value="Put_CMD_sf"/>
</dbReference>
<reference evidence="3" key="1">
    <citation type="submission" date="2023-07" db="EMBL/GenBank/DDBJ databases">
        <title>Reintroducing virulent viruses to syntetic microbiomes.</title>
        <authorList>
            <person name="Wilde J."/>
            <person name="Boyes R."/>
            <person name="Robinson A.V."/>
            <person name="Daisley B.A."/>
            <person name="Allen-Vercoe E."/>
        </authorList>
    </citation>
    <scope>NUCLEOTIDE SEQUENCE [LARGE SCALE GENOMIC DNA]</scope>
    <source>
        <strain evidence="3">225S_1D6FAA</strain>
    </source>
</reference>
<comment type="caution">
    <text evidence="2">The sequence shown here is derived from an EMBL/GenBank/DDBJ whole genome shotgun (WGS) entry which is preliminary data.</text>
</comment>
<proteinExistence type="predicted"/>
<accession>A0ABU3IM17</accession>
<evidence type="ECO:0000313" key="3">
    <source>
        <dbReference type="Proteomes" id="UP001269297"/>
    </source>
</evidence>
<dbReference type="InterPro" id="IPR025112">
    <property type="entry name" value="PCMD"/>
</dbReference>
<organism evidence="2 3">
    <name type="scientific">Bacteroides koreensis</name>
    <dbReference type="NCBI Taxonomy" id="1912896"/>
    <lineage>
        <taxon>Bacteria</taxon>
        <taxon>Pseudomonadati</taxon>
        <taxon>Bacteroidota</taxon>
        <taxon>Bacteroidia</taxon>
        <taxon>Bacteroidales</taxon>
        <taxon>Bacteroidaceae</taxon>
        <taxon>Bacteroides</taxon>
    </lineage>
</organism>
<dbReference type="RefSeq" id="WP_138274474.1">
    <property type="nucleotide sequence ID" value="NZ_JAVSNG010000001.1"/>
</dbReference>
<feature type="domain" description="Putative carbohydrate metabolism" evidence="1">
    <location>
        <begin position="72"/>
        <end position="314"/>
    </location>
</feature>
<evidence type="ECO:0000313" key="2">
    <source>
        <dbReference type="EMBL" id="MDT4403264.1"/>
    </source>
</evidence>
<dbReference type="Gene3D" id="2.60.120.890">
    <property type="entry name" value="BT2081, beta-jelly-roll domain"/>
    <property type="match status" value="1"/>
</dbReference>
<name>A0ABU3IM17_9BACE</name>
<keyword evidence="3" id="KW-1185">Reference proteome</keyword>